<gene>
    <name evidence="1" type="ORF">SAMN03080606_03758</name>
</gene>
<evidence type="ECO:0000313" key="2">
    <source>
        <dbReference type="Proteomes" id="UP000198636"/>
    </source>
</evidence>
<dbReference type="EMBL" id="FMUS01000031">
    <property type="protein sequence ID" value="SCZ03868.1"/>
    <property type="molecule type" value="Genomic_DNA"/>
</dbReference>
<dbReference type="Proteomes" id="UP000198636">
    <property type="component" value="Unassembled WGS sequence"/>
</dbReference>
<organism evidence="1 2">
    <name type="scientific">Alkaliphilus peptidifermentans DSM 18978</name>
    <dbReference type="NCBI Taxonomy" id="1120976"/>
    <lineage>
        <taxon>Bacteria</taxon>
        <taxon>Bacillati</taxon>
        <taxon>Bacillota</taxon>
        <taxon>Clostridia</taxon>
        <taxon>Peptostreptococcales</taxon>
        <taxon>Natronincolaceae</taxon>
        <taxon>Alkaliphilus</taxon>
    </lineage>
</organism>
<keyword evidence="2" id="KW-1185">Reference proteome</keyword>
<reference evidence="1 2" key="1">
    <citation type="submission" date="2016-10" db="EMBL/GenBank/DDBJ databases">
        <authorList>
            <person name="de Groot N.N."/>
        </authorList>
    </citation>
    <scope>NUCLEOTIDE SEQUENCE [LARGE SCALE GENOMIC DNA]</scope>
    <source>
        <strain evidence="1 2">DSM 18978</strain>
    </source>
</reference>
<sequence length="85" mass="9140">MGINSRVCCCRCDELLGVGTEFEVQIGDNIRVFTTGGAAGPEPFMGELIAVEENTIVLNPVGQTNFVRYCCAQITSIEHDPSMNG</sequence>
<dbReference type="AlphaFoldDB" id="A0A1G5KUQ9"/>
<accession>A0A1G5KUQ9</accession>
<protein>
    <submittedName>
        <fullName evidence="1">Uncharacterized protein</fullName>
    </submittedName>
</protein>
<evidence type="ECO:0000313" key="1">
    <source>
        <dbReference type="EMBL" id="SCZ03868.1"/>
    </source>
</evidence>
<name>A0A1G5KUQ9_9FIRM</name>
<proteinExistence type="predicted"/>